<accession>A0A1H8ENE6</accession>
<organism evidence="3 4">
    <name type="scientific">Lihuaxuella thermophila</name>
    <dbReference type="NCBI Taxonomy" id="1173111"/>
    <lineage>
        <taxon>Bacteria</taxon>
        <taxon>Bacillati</taxon>
        <taxon>Bacillota</taxon>
        <taxon>Bacilli</taxon>
        <taxon>Bacillales</taxon>
        <taxon>Thermoactinomycetaceae</taxon>
        <taxon>Lihuaxuella</taxon>
    </lineage>
</organism>
<evidence type="ECO:0000256" key="1">
    <source>
        <dbReference type="SAM" id="MobiDB-lite"/>
    </source>
</evidence>
<keyword evidence="2" id="KW-1133">Transmembrane helix</keyword>
<evidence type="ECO:0000313" key="3">
    <source>
        <dbReference type="EMBL" id="SEN21111.1"/>
    </source>
</evidence>
<feature type="transmembrane region" description="Helical" evidence="2">
    <location>
        <begin position="25"/>
        <end position="48"/>
    </location>
</feature>
<dbReference type="AlphaFoldDB" id="A0A1H8ENE6"/>
<feature type="compositionally biased region" description="Basic and acidic residues" evidence="1">
    <location>
        <begin position="149"/>
        <end position="171"/>
    </location>
</feature>
<evidence type="ECO:0000313" key="4">
    <source>
        <dbReference type="Proteomes" id="UP000199695"/>
    </source>
</evidence>
<keyword evidence="2" id="KW-0472">Membrane</keyword>
<feature type="compositionally biased region" description="Polar residues" evidence="1">
    <location>
        <begin position="104"/>
        <end position="124"/>
    </location>
</feature>
<name>A0A1H8ENE6_9BACL</name>
<keyword evidence="2" id="KW-0812">Transmembrane</keyword>
<keyword evidence="4" id="KW-1185">Reference proteome</keyword>
<dbReference type="Proteomes" id="UP000199695">
    <property type="component" value="Unassembled WGS sequence"/>
</dbReference>
<protein>
    <submittedName>
        <fullName evidence="3">Uncharacterized protein</fullName>
    </submittedName>
</protein>
<reference evidence="3 4" key="1">
    <citation type="submission" date="2016-10" db="EMBL/GenBank/DDBJ databases">
        <authorList>
            <person name="de Groot N.N."/>
        </authorList>
    </citation>
    <scope>NUCLEOTIDE SEQUENCE [LARGE SCALE GENOMIC DNA]</scope>
    <source>
        <strain evidence="3 4">DSM 46701</strain>
    </source>
</reference>
<feature type="region of interest" description="Disordered" evidence="1">
    <location>
        <begin position="66"/>
        <end position="175"/>
    </location>
</feature>
<gene>
    <name evidence="3" type="ORF">SAMN05444955_10789</name>
</gene>
<evidence type="ECO:0000256" key="2">
    <source>
        <dbReference type="SAM" id="Phobius"/>
    </source>
</evidence>
<proteinExistence type="predicted"/>
<dbReference type="EMBL" id="FOCQ01000007">
    <property type="protein sequence ID" value="SEN21111.1"/>
    <property type="molecule type" value="Genomic_DNA"/>
</dbReference>
<feature type="compositionally biased region" description="Basic and acidic residues" evidence="1">
    <location>
        <begin position="77"/>
        <end position="92"/>
    </location>
</feature>
<dbReference type="STRING" id="1173111.SAMN05444955_10789"/>
<sequence length="192" mass="21879">MRNPDHTPFDHSFPKRKVKKKLNSYILWYVTGIFVALVAIFSIIYAYYPVETDEDSKNKVYPVSEIVNPDQTGMPDAPDHKRQPESPDRANESNRSVPAEEPNQKQSEASTLEPQRTNLPSANTDKPPGTATERKPDTQPEALQPTDPKTNDPKPENRRPAANQPKKEKENPTFWDSLKGIFHITLYLKKLT</sequence>